<feature type="region of interest" description="Disordered" evidence="1">
    <location>
        <begin position="114"/>
        <end position="140"/>
    </location>
</feature>
<comment type="caution">
    <text evidence="2">The sequence shown here is derived from an EMBL/GenBank/DDBJ whole genome shotgun (WGS) entry which is preliminary data.</text>
</comment>
<keyword evidence="3" id="KW-1185">Reference proteome</keyword>
<protein>
    <submittedName>
        <fullName evidence="2">Uncharacterized protein</fullName>
    </submittedName>
</protein>
<dbReference type="EMBL" id="BAAANN010000033">
    <property type="protein sequence ID" value="GAA1980951.1"/>
    <property type="molecule type" value="Genomic_DNA"/>
</dbReference>
<name>A0ABN2S764_9PSEU</name>
<gene>
    <name evidence="2" type="ORF">GCM10009754_67160</name>
</gene>
<evidence type="ECO:0000313" key="2">
    <source>
        <dbReference type="EMBL" id="GAA1980951.1"/>
    </source>
</evidence>
<dbReference type="Proteomes" id="UP001501116">
    <property type="component" value="Unassembled WGS sequence"/>
</dbReference>
<evidence type="ECO:0000313" key="3">
    <source>
        <dbReference type="Proteomes" id="UP001501116"/>
    </source>
</evidence>
<evidence type="ECO:0000256" key="1">
    <source>
        <dbReference type="SAM" id="MobiDB-lite"/>
    </source>
</evidence>
<sequence length="212" mass="21937">MSTNTEPVPDDTATANGVEAPAPPHPDAPPAPPEWAPPMAPTSWEPYSPPAGAPVVAPTSWEPYSPPAGAPVVAPTSWEPYSPPAGAPVVAPTSWEPYSPPAGAPVVAPMSWEPYSPPAGQPTPPAGQPAQPGPVATTGRDGWAHRRFITHVFAATSPGVWAWVPGAGWKRLSMASEAGNGNLLLLALLAKNNRLPLSYHEDASGQIDQILV</sequence>
<organism evidence="2 3">
    <name type="scientific">Amycolatopsis minnesotensis</name>
    <dbReference type="NCBI Taxonomy" id="337894"/>
    <lineage>
        <taxon>Bacteria</taxon>
        <taxon>Bacillati</taxon>
        <taxon>Actinomycetota</taxon>
        <taxon>Actinomycetes</taxon>
        <taxon>Pseudonocardiales</taxon>
        <taxon>Pseudonocardiaceae</taxon>
        <taxon>Amycolatopsis</taxon>
    </lineage>
</organism>
<feature type="compositionally biased region" description="Pro residues" evidence="1">
    <location>
        <begin position="21"/>
        <end position="40"/>
    </location>
</feature>
<accession>A0ABN2S764</accession>
<feature type="compositionally biased region" description="Pro residues" evidence="1">
    <location>
        <begin position="115"/>
        <end position="127"/>
    </location>
</feature>
<feature type="region of interest" description="Disordered" evidence="1">
    <location>
        <begin position="1"/>
        <end position="68"/>
    </location>
</feature>
<proteinExistence type="predicted"/>
<reference evidence="2 3" key="1">
    <citation type="journal article" date="2019" name="Int. J. Syst. Evol. Microbiol.">
        <title>The Global Catalogue of Microorganisms (GCM) 10K type strain sequencing project: providing services to taxonomists for standard genome sequencing and annotation.</title>
        <authorList>
            <consortium name="The Broad Institute Genomics Platform"/>
            <consortium name="The Broad Institute Genome Sequencing Center for Infectious Disease"/>
            <person name="Wu L."/>
            <person name="Ma J."/>
        </authorList>
    </citation>
    <scope>NUCLEOTIDE SEQUENCE [LARGE SCALE GENOMIC DNA]</scope>
    <source>
        <strain evidence="2 3">JCM 14545</strain>
    </source>
</reference>
<dbReference type="RefSeq" id="WP_344428312.1">
    <property type="nucleotide sequence ID" value="NZ_BAAANN010000033.1"/>
</dbReference>